<keyword evidence="2" id="KW-1185">Reference proteome</keyword>
<evidence type="ECO:0000313" key="2">
    <source>
        <dbReference type="Proteomes" id="UP000054359"/>
    </source>
</evidence>
<organism evidence="1 2">
    <name type="scientific">Stegodyphus mimosarum</name>
    <name type="common">African social velvet spider</name>
    <dbReference type="NCBI Taxonomy" id="407821"/>
    <lineage>
        <taxon>Eukaryota</taxon>
        <taxon>Metazoa</taxon>
        <taxon>Ecdysozoa</taxon>
        <taxon>Arthropoda</taxon>
        <taxon>Chelicerata</taxon>
        <taxon>Arachnida</taxon>
        <taxon>Araneae</taxon>
        <taxon>Araneomorphae</taxon>
        <taxon>Entelegynae</taxon>
        <taxon>Eresoidea</taxon>
        <taxon>Eresidae</taxon>
        <taxon>Stegodyphus</taxon>
    </lineage>
</organism>
<proteinExistence type="predicted"/>
<accession>A0A087UHK6</accession>
<gene>
    <name evidence="1" type="ORF">X975_19822</name>
</gene>
<sequence>MAVCLELQTLHCVLLSSDVKHTHRVFSCFCFTHCSCVGKDFSCPVFFFTQQVELFYCLNKL</sequence>
<dbReference type="Proteomes" id="UP000054359">
    <property type="component" value="Unassembled WGS sequence"/>
</dbReference>
<protein>
    <submittedName>
        <fullName evidence="1">Uncharacterized protein</fullName>
    </submittedName>
</protein>
<dbReference type="AlphaFoldDB" id="A0A087UHK6"/>
<name>A0A087UHK6_STEMI</name>
<feature type="non-terminal residue" evidence="1">
    <location>
        <position position="61"/>
    </location>
</feature>
<evidence type="ECO:0000313" key="1">
    <source>
        <dbReference type="EMBL" id="KFM76845.1"/>
    </source>
</evidence>
<reference evidence="1 2" key="1">
    <citation type="submission" date="2013-11" db="EMBL/GenBank/DDBJ databases">
        <title>Genome sequencing of Stegodyphus mimosarum.</title>
        <authorList>
            <person name="Bechsgaard J."/>
        </authorList>
    </citation>
    <scope>NUCLEOTIDE SEQUENCE [LARGE SCALE GENOMIC DNA]</scope>
</reference>
<dbReference type="EMBL" id="KK119822">
    <property type="protein sequence ID" value="KFM76845.1"/>
    <property type="molecule type" value="Genomic_DNA"/>
</dbReference>